<protein>
    <submittedName>
        <fullName evidence="1">Uncharacterized protein</fullName>
    </submittedName>
</protein>
<accession>A0A916XW25</accession>
<dbReference type="Proteomes" id="UP000613160">
    <property type="component" value="Unassembled WGS sequence"/>
</dbReference>
<sequence length="124" mass="13222">MSSPTKVSPVMTLPTHKAATAMATLAMEAPFVIASRMTEFWITAAAPTASSKREASQMVTEKLQAMGESAVAMNMAMVKVAMETTMSAMTGVMRSAHNDADDVLSAALHPYSRRVTANGKRLSR</sequence>
<organism evidence="1 2">
    <name type="scientific">Aureimonas glaciei</name>
    <dbReference type="NCBI Taxonomy" id="1776957"/>
    <lineage>
        <taxon>Bacteria</taxon>
        <taxon>Pseudomonadati</taxon>
        <taxon>Pseudomonadota</taxon>
        <taxon>Alphaproteobacteria</taxon>
        <taxon>Hyphomicrobiales</taxon>
        <taxon>Aurantimonadaceae</taxon>
        <taxon>Aureimonas</taxon>
    </lineage>
</organism>
<evidence type="ECO:0000313" key="2">
    <source>
        <dbReference type="Proteomes" id="UP000613160"/>
    </source>
</evidence>
<comment type="caution">
    <text evidence="1">The sequence shown here is derived from an EMBL/GenBank/DDBJ whole genome shotgun (WGS) entry which is preliminary data.</text>
</comment>
<reference evidence="1" key="2">
    <citation type="submission" date="2020-09" db="EMBL/GenBank/DDBJ databases">
        <authorList>
            <person name="Sun Q."/>
            <person name="Zhou Y."/>
        </authorList>
    </citation>
    <scope>NUCLEOTIDE SEQUENCE</scope>
    <source>
        <strain evidence="1">CGMCC 1.15493</strain>
    </source>
</reference>
<proteinExistence type="predicted"/>
<name>A0A916XW25_9HYPH</name>
<dbReference type="RefSeq" id="WP_188850374.1">
    <property type="nucleotide sequence ID" value="NZ_BMJJ01000004.1"/>
</dbReference>
<evidence type="ECO:0000313" key="1">
    <source>
        <dbReference type="EMBL" id="GGD16430.1"/>
    </source>
</evidence>
<gene>
    <name evidence="1" type="ORF">GCM10011335_19000</name>
</gene>
<keyword evidence="2" id="KW-1185">Reference proteome</keyword>
<dbReference type="EMBL" id="BMJJ01000004">
    <property type="protein sequence ID" value="GGD16430.1"/>
    <property type="molecule type" value="Genomic_DNA"/>
</dbReference>
<dbReference type="AlphaFoldDB" id="A0A916XW25"/>
<reference evidence="1" key="1">
    <citation type="journal article" date="2014" name="Int. J. Syst. Evol. Microbiol.">
        <title>Complete genome sequence of Corynebacterium casei LMG S-19264T (=DSM 44701T), isolated from a smear-ripened cheese.</title>
        <authorList>
            <consortium name="US DOE Joint Genome Institute (JGI-PGF)"/>
            <person name="Walter F."/>
            <person name="Albersmeier A."/>
            <person name="Kalinowski J."/>
            <person name="Ruckert C."/>
        </authorList>
    </citation>
    <scope>NUCLEOTIDE SEQUENCE</scope>
    <source>
        <strain evidence="1">CGMCC 1.15493</strain>
    </source>
</reference>